<dbReference type="EMBL" id="FNPI01000005">
    <property type="protein sequence ID" value="SDZ02087.1"/>
    <property type="molecule type" value="Genomic_DNA"/>
</dbReference>
<evidence type="ECO:0000259" key="1">
    <source>
        <dbReference type="Pfam" id="PF01814"/>
    </source>
</evidence>
<gene>
    <name evidence="2" type="ORF">SAMN05421736_105109</name>
</gene>
<dbReference type="OrthoDB" id="9792554at2"/>
<dbReference type="STRING" id="1503961.SAMN05421736_105109"/>
<evidence type="ECO:0000313" key="3">
    <source>
        <dbReference type="Proteomes" id="UP000198935"/>
    </source>
</evidence>
<proteinExistence type="predicted"/>
<feature type="domain" description="Hemerythrin-like" evidence="1">
    <location>
        <begin position="22"/>
        <end position="160"/>
    </location>
</feature>
<dbReference type="PANTHER" id="PTHR39966">
    <property type="entry name" value="BLL2471 PROTEIN-RELATED"/>
    <property type="match status" value="1"/>
</dbReference>
<evidence type="ECO:0000313" key="2">
    <source>
        <dbReference type="EMBL" id="SDZ02087.1"/>
    </source>
</evidence>
<dbReference type="Pfam" id="PF01814">
    <property type="entry name" value="Hemerythrin"/>
    <property type="match status" value="1"/>
</dbReference>
<dbReference type="Gene3D" id="1.20.120.520">
    <property type="entry name" value="nmb1532 protein domain like"/>
    <property type="match status" value="1"/>
</dbReference>
<name>A0A1H3PM05_9BACI</name>
<accession>A0A1H3PM05</accession>
<organism evidence="2 3">
    <name type="scientific">Evansella caseinilytica</name>
    <dbReference type="NCBI Taxonomy" id="1503961"/>
    <lineage>
        <taxon>Bacteria</taxon>
        <taxon>Bacillati</taxon>
        <taxon>Bacillota</taxon>
        <taxon>Bacilli</taxon>
        <taxon>Bacillales</taxon>
        <taxon>Bacillaceae</taxon>
        <taxon>Evansella</taxon>
    </lineage>
</organism>
<dbReference type="AlphaFoldDB" id="A0A1H3PM05"/>
<reference evidence="3" key="1">
    <citation type="submission" date="2016-10" db="EMBL/GenBank/DDBJ databases">
        <authorList>
            <person name="Varghese N."/>
            <person name="Submissions S."/>
        </authorList>
    </citation>
    <scope>NUCLEOTIDE SEQUENCE [LARGE SCALE GENOMIC DNA]</scope>
    <source>
        <strain evidence="3">SP</strain>
    </source>
</reference>
<keyword evidence="3" id="KW-1185">Reference proteome</keyword>
<dbReference type="GO" id="GO:0005886">
    <property type="term" value="C:plasma membrane"/>
    <property type="evidence" value="ECO:0007669"/>
    <property type="project" value="TreeGrafter"/>
</dbReference>
<protein>
    <submittedName>
        <fullName evidence="2">Hemerythrin HHE cation binding domain-containing protein</fullName>
    </submittedName>
</protein>
<dbReference type="PANTHER" id="PTHR39966:SF1">
    <property type="entry name" value="HEMERYTHRIN-LIKE DOMAIN-CONTAINING PROTEIN"/>
    <property type="match status" value="1"/>
</dbReference>
<dbReference type="Proteomes" id="UP000198935">
    <property type="component" value="Unassembled WGS sequence"/>
</dbReference>
<sequence length="182" mass="21459">MSDFQGCFNIDLKKPEQYCQALQQLVNEHPRLRKEMDRFYYTASLLAYAPDRDDRAALLNELHEQIMAFSSHIESHSLKEEQHLFELMTRYIGKENGPLAVMEHEHQTAKEHMQLFFDKFPSVDKNHSESIRDLAHHASIIFHTLTDHFLKEEEILFPLAEKLLTVEEKKQLYDIFVSLKTA</sequence>
<dbReference type="CDD" id="cd12108">
    <property type="entry name" value="Hr-like"/>
    <property type="match status" value="1"/>
</dbReference>
<dbReference type="InterPro" id="IPR012312">
    <property type="entry name" value="Hemerythrin-like"/>
</dbReference>